<proteinExistence type="predicted"/>
<sequence>MTSSTVGTGSEKTWMIHVGLSSTCAKKEREKDQPRKYEYPRFLRDGFQAEEDCNRLQRRKK</sequence>
<gene>
    <name evidence="1" type="ORF">SAMN05421790_10125</name>
</gene>
<reference evidence="2" key="1">
    <citation type="submission" date="2017-01" db="EMBL/GenBank/DDBJ databases">
        <authorList>
            <person name="Varghese N."/>
            <person name="Submissions S."/>
        </authorList>
    </citation>
    <scope>NUCLEOTIDE SEQUENCE [LARGE SCALE GENOMIC DNA]</scope>
    <source>
        <strain evidence="2">DSM 45196</strain>
    </source>
</reference>
<accession>A0A1N7IKG6</accession>
<dbReference type="Proteomes" id="UP000186795">
    <property type="component" value="Unassembled WGS sequence"/>
</dbReference>
<dbReference type="AlphaFoldDB" id="A0A1N7IKG6"/>
<name>A0A1N7IKG6_9BACL</name>
<keyword evidence="2" id="KW-1185">Reference proteome</keyword>
<evidence type="ECO:0000313" key="2">
    <source>
        <dbReference type="Proteomes" id="UP000186795"/>
    </source>
</evidence>
<dbReference type="EMBL" id="FTOD01000001">
    <property type="protein sequence ID" value="SIS37583.1"/>
    <property type="molecule type" value="Genomic_DNA"/>
</dbReference>
<protein>
    <submittedName>
        <fullName evidence="1">Uncharacterized protein</fullName>
    </submittedName>
</protein>
<evidence type="ECO:0000313" key="1">
    <source>
        <dbReference type="EMBL" id="SIS37583.1"/>
    </source>
</evidence>
<organism evidence="1 2">
    <name type="scientific">Kroppenstedtia eburnea</name>
    <dbReference type="NCBI Taxonomy" id="714067"/>
    <lineage>
        <taxon>Bacteria</taxon>
        <taxon>Bacillati</taxon>
        <taxon>Bacillota</taxon>
        <taxon>Bacilli</taxon>
        <taxon>Bacillales</taxon>
        <taxon>Thermoactinomycetaceae</taxon>
        <taxon>Kroppenstedtia</taxon>
    </lineage>
</organism>